<dbReference type="Pfam" id="PF13649">
    <property type="entry name" value="Methyltransf_25"/>
    <property type="match status" value="1"/>
</dbReference>
<dbReference type="Gene3D" id="3.40.50.150">
    <property type="entry name" value="Vaccinia Virus protein VP39"/>
    <property type="match status" value="1"/>
</dbReference>
<dbReference type="InterPro" id="IPR041698">
    <property type="entry name" value="Methyltransf_25"/>
</dbReference>
<name>A0A4Q4T0D6_9PEZI</name>
<dbReference type="InterPro" id="IPR029063">
    <property type="entry name" value="SAM-dependent_MTases_sf"/>
</dbReference>
<keyword evidence="4" id="KW-1185">Reference proteome</keyword>
<dbReference type="OrthoDB" id="3647at2759"/>
<dbReference type="PANTHER" id="PTHR43591">
    <property type="entry name" value="METHYLTRANSFERASE"/>
    <property type="match status" value="1"/>
</dbReference>
<dbReference type="AlphaFoldDB" id="A0A4Q4T0D6"/>
<feature type="domain" description="Methyltransferase" evidence="2">
    <location>
        <begin position="48"/>
        <end position="155"/>
    </location>
</feature>
<accession>A0A4Q4T0D6</accession>
<evidence type="ECO:0000313" key="4">
    <source>
        <dbReference type="Proteomes" id="UP000293360"/>
    </source>
</evidence>
<dbReference type="CDD" id="cd02440">
    <property type="entry name" value="AdoMet_MTases"/>
    <property type="match status" value="1"/>
</dbReference>
<organism evidence="3 4">
    <name type="scientific">Monosporascus ibericus</name>
    <dbReference type="NCBI Taxonomy" id="155417"/>
    <lineage>
        <taxon>Eukaryota</taxon>
        <taxon>Fungi</taxon>
        <taxon>Dikarya</taxon>
        <taxon>Ascomycota</taxon>
        <taxon>Pezizomycotina</taxon>
        <taxon>Sordariomycetes</taxon>
        <taxon>Xylariomycetidae</taxon>
        <taxon>Xylariales</taxon>
        <taxon>Xylariales incertae sedis</taxon>
        <taxon>Monosporascus</taxon>
    </lineage>
</organism>
<reference evidence="3 4" key="1">
    <citation type="submission" date="2018-06" db="EMBL/GenBank/DDBJ databases">
        <title>Complete Genomes of Monosporascus.</title>
        <authorList>
            <person name="Robinson A.J."/>
            <person name="Natvig D.O."/>
        </authorList>
    </citation>
    <scope>NUCLEOTIDE SEQUENCE [LARGE SCALE GENOMIC DNA]</scope>
    <source>
        <strain evidence="3 4">CBS 110550</strain>
    </source>
</reference>
<comment type="similarity">
    <text evidence="1">Belongs to the methyltransferase superfamily. LaeA methyltransferase family.</text>
</comment>
<gene>
    <name evidence="3" type="ORF">DL764_008180</name>
</gene>
<dbReference type="Proteomes" id="UP000293360">
    <property type="component" value="Unassembled WGS sequence"/>
</dbReference>
<dbReference type="SUPFAM" id="SSF53335">
    <property type="entry name" value="S-adenosyl-L-methionine-dependent methyltransferases"/>
    <property type="match status" value="1"/>
</dbReference>
<evidence type="ECO:0000259" key="2">
    <source>
        <dbReference type="Pfam" id="PF13649"/>
    </source>
</evidence>
<dbReference type="EMBL" id="QJNU01000615">
    <property type="protein sequence ID" value="RYO92111.1"/>
    <property type="molecule type" value="Genomic_DNA"/>
</dbReference>
<dbReference type="STRING" id="155417.A0A4Q4T0D6"/>
<evidence type="ECO:0000256" key="1">
    <source>
        <dbReference type="ARBA" id="ARBA00038158"/>
    </source>
</evidence>
<comment type="caution">
    <text evidence="3">The sequence shown here is derived from an EMBL/GenBank/DDBJ whole genome shotgun (WGS) entry which is preliminary data.</text>
</comment>
<sequence length="264" mass="29409">MTLSQQDQAKKDYDALAETYNNYGLLPSGQLESQLIKLALGNCNGLSILDLGGGTGLHAREAIDLGASSVDVVDVSREMLRIGEKIERLRLCESKLNNNMIRFFEADVSKPLSHLPLREDGYDVIMGNWIFSFADRMELLEAIFTNITSYLKPGGRFVGVRDADPWSPALESGKYGGSCKWVERIPGGVKYMCVLHCMPPIEFEGACLEVIYSGSTDIYEKFGLVDVKTVPYEEAEIVQRDPGFWRLFLERPNLAVVQAVKKVS</sequence>
<evidence type="ECO:0000313" key="3">
    <source>
        <dbReference type="EMBL" id="RYO92111.1"/>
    </source>
</evidence>
<proteinExistence type="inferred from homology"/>
<protein>
    <recommendedName>
        <fullName evidence="2">Methyltransferase domain-containing protein</fullName>
    </recommendedName>
</protein>